<proteinExistence type="predicted"/>
<accession>A0AAN8KWC1</accession>
<name>A0AAN8KWC1_9TELE</name>
<comment type="caution">
    <text evidence="1">The sequence shown here is derived from an EMBL/GenBank/DDBJ whole genome shotgun (WGS) entry which is preliminary data.</text>
</comment>
<keyword evidence="2" id="KW-1185">Reference proteome</keyword>
<dbReference type="AlphaFoldDB" id="A0AAN8KWC1"/>
<sequence>MIGKGIEQEYVVVEVWMRGRVLVVVNYYNPCQMLDMEVLERVEGQERRICEWEVWEESTVGSDHYPIVYTVGRREEEVSVDGVGRTPVLNSSSPHLPWAEELEGEEVGGRLRAAQLTEERQAQMAKLRELSFEDRGEVLQQVATRLPGVMFDIMDLRRPIPGSPDRGQPCLNCWEMPTDLERKCWSQMCEQDGTHGTFLSG</sequence>
<protein>
    <submittedName>
        <fullName evidence="1">Uncharacterized protein</fullName>
    </submittedName>
</protein>
<dbReference type="EMBL" id="JAGTTL010000029">
    <property type="protein sequence ID" value="KAK6299128.1"/>
    <property type="molecule type" value="Genomic_DNA"/>
</dbReference>
<reference evidence="1 2" key="1">
    <citation type="submission" date="2021-04" db="EMBL/GenBank/DDBJ databases">
        <authorList>
            <person name="De Guttry C."/>
            <person name="Zahm M."/>
            <person name="Klopp C."/>
            <person name="Cabau C."/>
            <person name="Louis A."/>
            <person name="Berthelot C."/>
            <person name="Parey E."/>
            <person name="Roest Crollius H."/>
            <person name="Montfort J."/>
            <person name="Robinson-Rechavi M."/>
            <person name="Bucao C."/>
            <person name="Bouchez O."/>
            <person name="Gislard M."/>
            <person name="Lluch J."/>
            <person name="Milhes M."/>
            <person name="Lampietro C."/>
            <person name="Lopez Roques C."/>
            <person name="Donnadieu C."/>
            <person name="Braasch I."/>
            <person name="Desvignes T."/>
            <person name="Postlethwait J."/>
            <person name="Bobe J."/>
            <person name="Wedekind C."/>
            <person name="Guiguen Y."/>
        </authorList>
    </citation>
    <scope>NUCLEOTIDE SEQUENCE [LARGE SCALE GENOMIC DNA]</scope>
    <source>
        <strain evidence="1">Cs_M1</strain>
        <tissue evidence="1">Blood</tissue>
    </source>
</reference>
<dbReference type="Proteomes" id="UP001356427">
    <property type="component" value="Unassembled WGS sequence"/>
</dbReference>
<organism evidence="1 2">
    <name type="scientific">Coregonus suidteri</name>
    <dbReference type="NCBI Taxonomy" id="861788"/>
    <lineage>
        <taxon>Eukaryota</taxon>
        <taxon>Metazoa</taxon>
        <taxon>Chordata</taxon>
        <taxon>Craniata</taxon>
        <taxon>Vertebrata</taxon>
        <taxon>Euteleostomi</taxon>
        <taxon>Actinopterygii</taxon>
        <taxon>Neopterygii</taxon>
        <taxon>Teleostei</taxon>
        <taxon>Protacanthopterygii</taxon>
        <taxon>Salmoniformes</taxon>
        <taxon>Salmonidae</taxon>
        <taxon>Coregoninae</taxon>
        <taxon>Coregonus</taxon>
    </lineage>
</organism>
<evidence type="ECO:0000313" key="1">
    <source>
        <dbReference type="EMBL" id="KAK6299128.1"/>
    </source>
</evidence>
<gene>
    <name evidence="1" type="ORF">J4Q44_G00306380</name>
</gene>
<evidence type="ECO:0000313" key="2">
    <source>
        <dbReference type="Proteomes" id="UP001356427"/>
    </source>
</evidence>